<proteinExistence type="predicted"/>
<reference evidence="2 3" key="1">
    <citation type="submission" date="2018-08" db="EMBL/GenBank/DDBJ databases">
        <title>Whole genome sequence analysis of Dermacoccus abyssi bacteria isolated from Deep Mariana trench Micromonospora spp reveals genes involved in the environmental adaptation and production of secondary metabolites.</title>
        <authorList>
            <person name="Abdel-Mageed W.M."/>
            <person name="Lehri B."/>
            <person name="Nouioui I."/>
            <person name="Goodfellow I."/>
            <person name="Jaspars M."/>
            <person name="Karlyshev A."/>
        </authorList>
    </citation>
    <scope>NUCLEOTIDE SEQUENCE [LARGE SCALE GENOMIC DNA]</scope>
    <source>
        <strain evidence="2 3">MT1.1</strain>
    </source>
</reference>
<dbReference type="RefSeq" id="WP_118913154.1">
    <property type="nucleotide sequence ID" value="NZ_CBCRVH010000004.1"/>
</dbReference>
<protein>
    <recommendedName>
        <fullName evidence="4">EcsC family protein</fullName>
    </recommendedName>
</protein>
<name>A0A417Z793_9MICO</name>
<evidence type="ECO:0000313" key="2">
    <source>
        <dbReference type="EMBL" id="RHW46479.1"/>
    </source>
</evidence>
<dbReference type="PANTHER" id="PTHR41260">
    <property type="entry name" value="PROTEIN ECSC"/>
    <property type="match status" value="1"/>
</dbReference>
<evidence type="ECO:0000313" key="3">
    <source>
        <dbReference type="Proteomes" id="UP000285376"/>
    </source>
</evidence>
<feature type="region of interest" description="Disordered" evidence="1">
    <location>
        <begin position="1"/>
        <end position="22"/>
    </location>
</feature>
<evidence type="ECO:0000256" key="1">
    <source>
        <dbReference type="SAM" id="MobiDB-lite"/>
    </source>
</evidence>
<comment type="caution">
    <text evidence="2">The sequence shown here is derived from an EMBL/GenBank/DDBJ whole genome shotgun (WGS) entry which is preliminary data.</text>
</comment>
<dbReference type="EMBL" id="QWLM01000005">
    <property type="protein sequence ID" value="RHW46479.1"/>
    <property type="molecule type" value="Genomic_DNA"/>
</dbReference>
<feature type="compositionally biased region" description="Basic and acidic residues" evidence="1">
    <location>
        <begin position="1"/>
        <end position="13"/>
    </location>
</feature>
<dbReference type="AlphaFoldDB" id="A0A417Z793"/>
<evidence type="ECO:0008006" key="4">
    <source>
        <dbReference type="Google" id="ProtNLM"/>
    </source>
</evidence>
<dbReference type="InterPro" id="IPR024787">
    <property type="entry name" value="EcsC"/>
</dbReference>
<dbReference type="PANTHER" id="PTHR41260:SF1">
    <property type="entry name" value="PROTEIN ECSC"/>
    <property type="match status" value="1"/>
</dbReference>
<dbReference type="Pfam" id="PF12787">
    <property type="entry name" value="EcsC"/>
    <property type="match status" value="1"/>
</dbReference>
<sequence length="230" mass="23858">MFGFGKDKDDKQIEPAQGSNGTFDRAANSLAQHLISTGIDGVATFGSAAKVADEALKKNGSREAAVDAIVRSHTKLAGANGFVTNLGGFITMPVALPANIVGFYTVATRMVASIAHLYGHNLRDESVRSAILLDLIGADATQVLKAMGAFSGGVATNVATRRLPPAALAVVNKSVAFRLGTQVGRKFLSRIPRVIPVAGGFIGAGLDVMLLRKIADAARKDFMAAVPPTA</sequence>
<dbReference type="Proteomes" id="UP000285376">
    <property type="component" value="Unassembled WGS sequence"/>
</dbReference>
<organism evidence="2 3">
    <name type="scientific">Dermacoccus abyssi</name>
    <dbReference type="NCBI Taxonomy" id="322596"/>
    <lineage>
        <taxon>Bacteria</taxon>
        <taxon>Bacillati</taxon>
        <taxon>Actinomycetota</taxon>
        <taxon>Actinomycetes</taxon>
        <taxon>Micrococcales</taxon>
        <taxon>Dermacoccaceae</taxon>
        <taxon>Dermacoccus</taxon>
    </lineage>
</organism>
<gene>
    <name evidence="2" type="ORF">D1832_06280</name>
</gene>
<accession>A0A417Z793</accession>